<dbReference type="Proteomes" id="UP000485569">
    <property type="component" value="Unassembled WGS sequence"/>
</dbReference>
<evidence type="ECO:0000256" key="5">
    <source>
        <dbReference type="PROSITE-ProRule" id="PRU00843"/>
    </source>
</evidence>
<evidence type="ECO:0000256" key="1">
    <source>
        <dbReference type="ARBA" id="ARBA00022679"/>
    </source>
</evidence>
<protein>
    <submittedName>
        <fullName evidence="7">Putative ATP:guanido phosphotransferase</fullName>
        <ecNumber evidence="7">2.7.3.-</ecNumber>
    </submittedName>
</protein>
<dbReference type="GO" id="GO:0005615">
    <property type="term" value="C:extracellular space"/>
    <property type="evidence" value="ECO:0007669"/>
    <property type="project" value="TreeGrafter"/>
</dbReference>
<dbReference type="SUPFAM" id="SSF55931">
    <property type="entry name" value="Glutamine synthetase/guanido kinase"/>
    <property type="match status" value="1"/>
</dbReference>
<dbReference type="InterPro" id="IPR022414">
    <property type="entry name" value="ATP-guanido_PTrfase_cat"/>
</dbReference>
<feature type="binding site" evidence="5">
    <location>
        <begin position="166"/>
        <end position="170"/>
    </location>
    <ligand>
        <name>ATP</name>
        <dbReference type="ChEBI" id="CHEBI:30616"/>
    </ligand>
</feature>
<dbReference type="PROSITE" id="PS51510">
    <property type="entry name" value="PHOSPHAGEN_KINASE_C"/>
    <property type="match status" value="1"/>
</dbReference>
<proteinExistence type="inferred from homology"/>
<keyword evidence="1 5" id="KW-0808">Transferase</keyword>
<evidence type="ECO:0000259" key="6">
    <source>
        <dbReference type="PROSITE" id="PS51510"/>
    </source>
</evidence>
<dbReference type="InterPro" id="IPR014746">
    <property type="entry name" value="Gln_synth/guanido_kin_cat_dom"/>
</dbReference>
<dbReference type="Pfam" id="PF00217">
    <property type="entry name" value="ATP-gua_Ptrans"/>
    <property type="match status" value="1"/>
</dbReference>
<dbReference type="Gene3D" id="3.30.590.10">
    <property type="entry name" value="Glutamine synthetase/guanido kinase, catalytic domain"/>
    <property type="match status" value="1"/>
</dbReference>
<evidence type="ECO:0000256" key="4">
    <source>
        <dbReference type="ARBA" id="ARBA00022840"/>
    </source>
</evidence>
<evidence type="ECO:0000256" key="2">
    <source>
        <dbReference type="ARBA" id="ARBA00022741"/>
    </source>
</evidence>
<comment type="caution">
    <text evidence="7">The sequence shown here is derived from an EMBL/GenBank/DDBJ whole genome shotgun (WGS) entry which is preliminary data.</text>
</comment>
<evidence type="ECO:0000313" key="7">
    <source>
        <dbReference type="EMBL" id="OQA60834.1"/>
    </source>
</evidence>
<dbReference type="EMBL" id="MWBQ01000030">
    <property type="protein sequence ID" value="OQA60834.1"/>
    <property type="molecule type" value="Genomic_DNA"/>
</dbReference>
<organism evidence="7">
    <name type="scientific">Candidatus Atribacter allofermentans</name>
    <dbReference type="NCBI Taxonomy" id="1852833"/>
    <lineage>
        <taxon>Bacteria</taxon>
        <taxon>Pseudomonadati</taxon>
        <taxon>Atribacterota</taxon>
        <taxon>Atribacteria</taxon>
        <taxon>Atribacterales</taxon>
        <taxon>Atribacteraceae</taxon>
        <taxon>Atribacter</taxon>
    </lineage>
</organism>
<sequence>MRIFFSNFFSQKPDNLSKVISRISLSRNIEDIPFPSRATSIWIEDLKQRIKNLYQKIFAAKKYQWVQLDTIPKNALEKFYYQNLIPREVLENPANRYLIYSSHKGILVNYLDHLQIFSITSGLDLNRIYQDVNKLDNLIEKNIDYAYSEEWGYLTSHINKVGTGMDLSVTIHLPALSLLYGENRFIQWMRDKNLQVKNFRGEDGVIGHIYHFSNLYSLGVSEWQIINDLKKFGCTLSKWEKQVRESLKNNPPRSRELEETVMMKGRQLYRSGHFSLKDIFDFLSIWTLAWQCGIFSPRKGLKLIEVREILQKTWGNDNSLKKECLNILRYFRVISGEELCDV</sequence>
<evidence type="ECO:0000256" key="3">
    <source>
        <dbReference type="ARBA" id="ARBA00022777"/>
    </source>
</evidence>
<gene>
    <name evidence="7" type="ORF">BWY41_00486</name>
</gene>
<comment type="caution">
    <text evidence="5">Lacks conserved residue(s) required for the propagation of feature annotation.</text>
</comment>
<keyword evidence="4 5" id="KW-0067">ATP-binding</keyword>
<comment type="similarity">
    <text evidence="5">Belongs to the ATP:guanido phosphotransferase family.</text>
</comment>
<name>A0A1V5T2J7_9BACT</name>
<dbReference type="PANTHER" id="PTHR11547">
    <property type="entry name" value="ARGININE OR CREATINE KINASE"/>
    <property type="match status" value="1"/>
</dbReference>
<feature type="domain" description="Phosphagen kinase C-terminal" evidence="6">
    <location>
        <begin position="17"/>
        <end position="243"/>
    </location>
</feature>
<reference evidence="7" key="1">
    <citation type="submission" date="2017-02" db="EMBL/GenBank/DDBJ databases">
        <title>Delving into the versatile metabolic prowess of the omnipresent phylum Bacteroidetes.</title>
        <authorList>
            <person name="Nobu M.K."/>
            <person name="Mei R."/>
            <person name="Narihiro T."/>
            <person name="Kuroda K."/>
            <person name="Liu W.-T."/>
        </authorList>
    </citation>
    <scope>NUCLEOTIDE SEQUENCE</scope>
    <source>
        <strain evidence="7">ADurb.Bin276</strain>
    </source>
</reference>
<dbReference type="GO" id="GO:0046314">
    <property type="term" value="P:phosphocreatine biosynthetic process"/>
    <property type="evidence" value="ECO:0007669"/>
    <property type="project" value="InterPro"/>
</dbReference>
<keyword evidence="3 5" id="KW-0418">Kinase</keyword>
<accession>A0A1V5T2J7</accession>
<dbReference type="PANTHER" id="PTHR11547:SF38">
    <property type="entry name" value="ARGININE KINASE 1-RELATED"/>
    <property type="match status" value="1"/>
</dbReference>
<feature type="binding site" evidence="5">
    <location>
        <begin position="197"/>
        <end position="202"/>
    </location>
    <ligand>
        <name>ATP</name>
        <dbReference type="ChEBI" id="CHEBI:30616"/>
    </ligand>
</feature>
<dbReference type="EC" id="2.7.3.-" evidence="7"/>
<keyword evidence="2 5" id="KW-0547">Nucleotide-binding</keyword>
<dbReference type="GO" id="GO:0005524">
    <property type="term" value="F:ATP binding"/>
    <property type="evidence" value="ECO:0007669"/>
    <property type="project" value="UniProtKB-UniRule"/>
</dbReference>
<feature type="binding site" evidence="5">
    <location>
        <begin position="20"/>
        <end position="24"/>
    </location>
    <ligand>
        <name>ATP</name>
        <dbReference type="ChEBI" id="CHEBI:30616"/>
    </ligand>
</feature>
<dbReference type="GO" id="GO:0004111">
    <property type="term" value="F:creatine kinase activity"/>
    <property type="evidence" value="ECO:0007669"/>
    <property type="project" value="InterPro"/>
</dbReference>
<dbReference type="InterPro" id="IPR000749">
    <property type="entry name" value="ATP-guanido_PTrfase"/>
</dbReference>
<dbReference type="AlphaFoldDB" id="A0A1V5T2J7"/>